<dbReference type="Proteomes" id="UP000266391">
    <property type="component" value="Unassembled WGS sequence"/>
</dbReference>
<evidence type="ECO:0000313" key="2">
    <source>
        <dbReference type="Proteomes" id="UP000266391"/>
    </source>
</evidence>
<organism evidence="1 2">
    <name type="scientific">Roseburia inulinivorans</name>
    <dbReference type="NCBI Taxonomy" id="360807"/>
    <lineage>
        <taxon>Bacteria</taxon>
        <taxon>Bacillati</taxon>
        <taxon>Bacillota</taxon>
        <taxon>Clostridia</taxon>
        <taxon>Lachnospirales</taxon>
        <taxon>Lachnospiraceae</taxon>
        <taxon>Roseburia</taxon>
    </lineage>
</organism>
<evidence type="ECO:0008006" key="3">
    <source>
        <dbReference type="Google" id="ProtNLM"/>
    </source>
</evidence>
<dbReference type="EMBL" id="QSIQ01000001">
    <property type="protein sequence ID" value="RHD06469.1"/>
    <property type="molecule type" value="Genomic_DNA"/>
</dbReference>
<accession>A0A396AHY7</accession>
<gene>
    <name evidence="1" type="ORF">DW813_00960</name>
</gene>
<reference evidence="1 2" key="1">
    <citation type="submission" date="2018-08" db="EMBL/GenBank/DDBJ databases">
        <title>A genome reference for cultivated species of the human gut microbiota.</title>
        <authorList>
            <person name="Zou Y."/>
            <person name="Xue W."/>
            <person name="Luo G."/>
        </authorList>
    </citation>
    <scope>NUCLEOTIDE SEQUENCE [LARGE SCALE GENOMIC DNA]</scope>
    <source>
        <strain evidence="1 2">AM32-8LB</strain>
    </source>
</reference>
<proteinExistence type="predicted"/>
<comment type="caution">
    <text evidence="1">The sequence shown here is derived from an EMBL/GenBank/DDBJ whole genome shotgun (WGS) entry which is preliminary data.</text>
</comment>
<evidence type="ECO:0000313" key="1">
    <source>
        <dbReference type="EMBL" id="RHD06469.1"/>
    </source>
</evidence>
<dbReference type="AlphaFoldDB" id="A0A396AHY7"/>
<name>A0A396AHY7_9FIRM</name>
<sequence length="127" mass="12957">MMRAGNERLSGNNIVIPVAAGESITEGHLVAISAAGYASEASKAENLMIAGCAMKPVDNTGGEDGAVEVQVRRGAFVWNNDGSIKATDVMKPCYVSDAQTVTITSTGSSKAGVILGIEGDGVIVETL</sequence>
<protein>
    <recommendedName>
        <fullName evidence="3">DUF2190 family protein</fullName>
    </recommendedName>
</protein>